<dbReference type="EC" id="3.5.1.88" evidence="2"/>
<organism evidence="3 4">
    <name type="scientific">Tritonibacter horizontis</name>
    <dbReference type="NCBI Taxonomy" id="1768241"/>
    <lineage>
        <taxon>Bacteria</taxon>
        <taxon>Pseudomonadati</taxon>
        <taxon>Pseudomonadota</taxon>
        <taxon>Alphaproteobacteria</taxon>
        <taxon>Rhodobacterales</taxon>
        <taxon>Paracoccaceae</taxon>
        <taxon>Tritonibacter</taxon>
    </lineage>
</organism>
<dbReference type="GO" id="GO:0006412">
    <property type="term" value="P:translation"/>
    <property type="evidence" value="ECO:0007669"/>
    <property type="project" value="UniProtKB-UniRule"/>
</dbReference>
<protein>
    <recommendedName>
        <fullName evidence="2">Peptide deformylase</fullName>
        <shortName evidence="2">PDF</shortName>
        <ecNumber evidence="2">3.5.1.88</ecNumber>
    </recommendedName>
    <alternativeName>
        <fullName evidence="2">Polypeptide deformylase</fullName>
    </alternativeName>
</protein>
<comment type="similarity">
    <text evidence="1 2">Belongs to the polypeptide deformylase family.</text>
</comment>
<gene>
    <name evidence="3" type="primary">def_2</name>
    <name evidence="2" type="synonym">def</name>
    <name evidence="3" type="ORF">TRIHO_09770</name>
</gene>
<dbReference type="NCBIfam" id="TIGR00079">
    <property type="entry name" value="pept_deformyl"/>
    <property type="match status" value="1"/>
</dbReference>
<proteinExistence type="inferred from homology"/>
<comment type="caution">
    <text evidence="3">The sequence shown here is derived from an EMBL/GenBank/DDBJ whole genome shotgun (WGS) entry which is preliminary data.</text>
</comment>
<dbReference type="PANTHER" id="PTHR10458">
    <property type="entry name" value="PEPTIDE DEFORMYLASE"/>
    <property type="match status" value="1"/>
</dbReference>
<feature type="binding site" evidence="2">
    <location>
        <position position="93"/>
    </location>
    <ligand>
        <name>Fe cation</name>
        <dbReference type="ChEBI" id="CHEBI:24875"/>
    </ligand>
</feature>
<keyword evidence="4" id="KW-1185">Reference proteome</keyword>
<dbReference type="HAMAP" id="MF_00163">
    <property type="entry name" value="Pep_deformylase"/>
    <property type="match status" value="1"/>
</dbReference>
<dbReference type="SUPFAM" id="SSF56420">
    <property type="entry name" value="Peptide deformylase"/>
    <property type="match status" value="1"/>
</dbReference>
<accession>A0A132C1J5</accession>
<dbReference type="Pfam" id="PF01327">
    <property type="entry name" value="Pep_deformylase"/>
    <property type="match status" value="1"/>
</dbReference>
<dbReference type="GO" id="GO:0046872">
    <property type="term" value="F:metal ion binding"/>
    <property type="evidence" value="ECO:0007669"/>
    <property type="project" value="UniProtKB-KW"/>
</dbReference>
<dbReference type="PIRSF" id="PIRSF004749">
    <property type="entry name" value="Pep_def"/>
    <property type="match status" value="1"/>
</dbReference>
<keyword evidence="2 3" id="KW-0378">Hydrolase</keyword>
<sequence>MSLRPIVTWPDARLSTVCTAVDPAEDLSDLIADMLETMYDAPGRGLAAPQVGVLKRLFVMDVAWKDGPAAPVVMINPDILWHSDDLVAAQEGCLSIPGVSTEVYRPTEVRLRWQDAGGAWHEDQFDGFAARCIQHEYDHLEGRVTFDHLAPEARQAAEDRYHTQKDAPR</sequence>
<comment type="cofactor">
    <cofactor evidence="2">
        <name>Fe(2+)</name>
        <dbReference type="ChEBI" id="CHEBI:29033"/>
    </cofactor>
    <text evidence="2">Binds 1 Fe(2+) ion.</text>
</comment>
<evidence type="ECO:0000313" key="3">
    <source>
        <dbReference type="EMBL" id="KUP94122.1"/>
    </source>
</evidence>
<dbReference type="Gene3D" id="3.90.45.10">
    <property type="entry name" value="Peptide deformylase"/>
    <property type="match status" value="1"/>
</dbReference>
<comment type="catalytic activity">
    <reaction evidence="2">
        <text>N-terminal N-formyl-L-methionyl-[peptide] + H2O = N-terminal L-methionyl-[peptide] + formate</text>
        <dbReference type="Rhea" id="RHEA:24420"/>
        <dbReference type="Rhea" id="RHEA-COMP:10639"/>
        <dbReference type="Rhea" id="RHEA-COMP:10640"/>
        <dbReference type="ChEBI" id="CHEBI:15377"/>
        <dbReference type="ChEBI" id="CHEBI:15740"/>
        <dbReference type="ChEBI" id="CHEBI:49298"/>
        <dbReference type="ChEBI" id="CHEBI:64731"/>
        <dbReference type="EC" id="3.5.1.88"/>
    </reaction>
</comment>
<dbReference type="RefSeq" id="WP_068240888.1">
    <property type="nucleotide sequence ID" value="NZ_LPUY01000027.1"/>
</dbReference>
<name>A0A132C1J5_9RHOB</name>
<comment type="function">
    <text evidence="2">Removes the formyl group from the N-terminal Met of newly synthesized proteins. Requires at least a dipeptide for an efficient rate of reaction. N-terminal L-methionine is a prerequisite for activity but the enzyme has broad specificity at other positions.</text>
</comment>
<evidence type="ECO:0000256" key="2">
    <source>
        <dbReference type="HAMAP-Rule" id="MF_00163"/>
    </source>
</evidence>
<dbReference type="EMBL" id="LPUY01000027">
    <property type="protein sequence ID" value="KUP94122.1"/>
    <property type="molecule type" value="Genomic_DNA"/>
</dbReference>
<evidence type="ECO:0000313" key="4">
    <source>
        <dbReference type="Proteomes" id="UP000068382"/>
    </source>
</evidence>
<keyword evidence="2" id="KW-0479">Metal-binding</keyword>
<dbReference type="InterPro" id="IPR023635">
    <property type="entry name" value="Peptide_deformylase"/>
</dbReference>
<evidence type="ECO:0000256" key="1">
    <source>
        <dbReference type="ARBA" id="ARBA00010759"/>
    </source>
</evidence>
<keyword evidence="2" id="KW-0408">Iron</keyword>
<feature type="active site" evidence="2">
    <location>
        <position position="136"/>
    </location>
</feature>
<dbReference type="Proteomes" id="UP000068382">
    <property type="component" value="Unassembled WGS sequence"/>
</dbReference>
<dbReference type="PRINTS" id="PR01576">
    <property type="entry name" value="PDEFORMYLASE"/>
</dbReference>
<reference evidence="3 4" key="1">
    <citation type="submission" date="2015-12" db="EMBL/GenBank/DDBJ databases">
        <title>Genome sequence of the marine Rhodobacteraceae strain O3.65, Candidatus Tritonibacter horizontis.</title>
        <authorList>
            <person name="Poehlein A."/>
            <person name="Giebel H.A."/>
            <person name="Voget S."/>
            <person name="Brinkhoff T."/>
        </authorList>
    </citation>
    <scope>NUCLEOTIDE SEQUENCE [LARGE SCALE GENOMIC DNA]</scope>
    <source>
        <strain evidence="3 4">O3.65</strain>
    </source>
</reference>
<dbReference type="InterPro" id="IPR036821">
    <property type="entry name" value="Peptide_deformylase_sf"/>
</dbReference>
<dbReference type="PANTHER" id="PTHR10458:SF22">
    <property type="entry name" value="PEPTIDE DEFORMYLASE"/>
    <property type="match status" value="1"/>
</dbReference>
<keyword evidence="2" id="KW-0648">Protein biosynthesis</keyword>
<dbReference type="OrthoDB" id="9804313at2"/>
<dbReference type="AlphaFoldDB" id="A0A132C1J5"/>
<dbReference type="CDD" id="cd00487">
    <property type="entry name" value="Pep_deformylase"/>
    <property type="match status" value="1"/>
</dbReference>
<dbReference type="GO" id="GO:0042586">
    <property type="term" value="F:peptide deformylase activity"/>
    <property type="evidence" value="ECO:0007669"/>
    <property type="project" value="UniProtKB-UniRule"/>
</dbReference>
<dbReference type="PATRIC" id="fig|1768241.3.peg.1015"/>
<feature type="binding site" evidence="2">
    <location>
        <position position="139"/>
    </location>
    <ligand>
        <name>Fe cation</name>
        <dbReference type="ChEBI" id="CHEBI:24875"/>
    </ligand>
</feature>
<feature type="binding site" evidence="2">
    <location>
        <position position="135"/>
    </location>
    <ligand>
        <name>Fe cation</name>
        <dbReference type="ChEBI" id="CHEBI:24875"/>
    </ligand>
</feature>
<dbReference type="NCBIfam" id="NF001159">
    <property type="entry name" value="PRK00150.1-3"/>
    <property type="match status" value="1"/>
</dbReference>